<keyword evidence="3" id="KW-1185">Reference proteome</keyword>
<feature type="transmembrane region" description="Helical" evidence="1">
    <location>
        <begin position="142"/>
        <end position="170"/>
    </location>
</feature>
<organism evidence="2 3">
    <name type="scientific">Bosea rubneri</name>
    <dbReference type="NCBI Taxonomy" id="3075434"/>
    <lineage>
        <taxon>Bacteria</taxon>
        <taxon>Pseudomonadati</taxon>
        <taxon>Pseudomonadota</taxon>
        <taxon>Alphaproteobacteria</taxon>
        <taxon>Hyphomicrobiales</taxon>
        <taxon>Boseaceae</taxon>
        <taxon>Bosea</taxon>
    </lineage>
</organism>
<name>A0ABU3S6Q8_9HYPH</name>
<keyword evidence="1" id="KW-1133">Transmembrane helix</keyword>
<proteinExistence type="predicted"/>
<dbReference type="EMBL" id="JAWDID010000013">
    <property type="protein sequence ID" value="MDU0340472.1"/>
    <property type="molecule type" value="Genomic_DNA"/>
</dbReference>
<feature type="transmembrane region" description="Helical" evidence="1">
    <location>
        <begin position="38"/>
        <end position="61"/>
    </location>
</feature>
<feature type="transmembrane region" description="Helical" evidence="1">
    <location>
        <begin position="191"/>
        <end position="209"/>
    </location>
</feature>
<gene>
    <name evidence="2" type="ORF">RKE40_11285</name>
</gene>
<keyword evidence="1" id="KW-0812">Transmembrane</keyword>
<dbReference type="RefSeq" id="WP_316018338.1">
    <property type="nucleotide sequence ID" value="NZ_JAWDID010000013.1"/>
</dbReference>
<keyword evidence="1" id="KW-0472">Membrane</keyword>
<comment type="caution">
    <text evidence="2">The sequence shown here is derived from an EMBL/GenBank/DDBJ whole genome shotgun (WGS) entry which is preliminary data.</text>
</comment>
<evidence type="ECO:0000313" key="3">
    <source>
        <dbReference type="Proteomes" id="UP001254257"/>
    </source>
</evidence>
<accession>A0ABU3S6Q8</accession>
<sequence>MATANTPPAPASPLERPGTFKRLYLWTLSLAARPAAQLWLAVVAFVESSFFLIPADVLFVPMALANPRRAYRYALIATAFSTFGGIAGYALGYFAFDALARPVLAFYGKLAAFEALRACAGPDTTLLLLTTSGLAHLPPIKVVTILAGAVHVGLGFFVISCILARGARFFALAFLLRSYGPAIRHFIERRLKLIAFGGASLVILLYFGLKLLTGSGQLLSC</sequence>
<evidence type="ECO:0000256" key="1">
    <source>
        <dbReference type="SAM" id="Phobius"/>
    </source>
</evidence>
<protein>
    <submittedName>
        <fullName evidence="2">YqaA family protein</fullName>
    </submittedName>
</protein>
<reference evidence="2 3" key="1">
    <citation type="submission" date="2023-09" db="EMBL/GenBank/DDBJ databases">
        <title>Whole genome shotgun sequencing (WGS) of Bosea sp. ZW T0_25, isolated from stored onions (Allium cepa).</title>
        <authorList>
            <person name="Stoll D.A."/>
            <person name="Huch M."/>
        </authorList>
    </citation>
    <scope>NUCLEOTIDE SEQUENCE [LARGE SCALE GENOMIC DNA]</scope>
    <source>
        <strain evidence="2 3">ZW T0_25</strain>
    </source>
</reference>
<feature type="transmembrane region" description="Helical" evidence="1">
    <location>
        <begin position="73"/>
        <end position="96"/>
    </location>
</feature>
<dbReference type="Proteomes" id="UP001254257">
    <property type="component" value="Unassembled WGS sequence"/>
</dbReference>
<evidence type="ECO:0000313" key="2">
    <source>
        <dbReference type="EMBL" id="MDU0340472.1"/>
    </source>
</evidence>